<evidence type="ECO:0000259" key="1">
    <source>
        <dbReference type="Pfam" id="PF02195"/>
    </source>
</evidence>
<dbReference type="EMBL" id="RSCK01000001">
    <property type="protein sequence ID" value="RUT14526.1"/>
    <property type="molecule type" value="Genomic_DNA"/>
</dbReference>
<proteinExistence type="predicted"/>
<dbReference type="RefSeq" id="WP_106165868.1">
    <property type="nucleotide sequence ID" value="NZ_JAVKZF010000005.1"/>
</dbReference>
<dbReference type="InterPro" id="IPR003115">
    <property type="entry name" value="ParB_N"/>
</dbReference>
<name>A0AB37UT48_9CYAN</name>
<feature type="domain" description="ParB-like N-terminal" evidence="1">
    <location>
        <begin position="28"/>
        <end position="106"/>
    </location>
</feature>
<accession>A0AB37UT48</accession>
<keyword evidence="3" id="KW-1185">Reference proteome</keyword>
<protein>
    <recommendedName>
        <fullName evidence="1">ParB-like N-terminal domain-containing protein</fullName>
    </recommendedName>
</protein>
<dbReference type="AlphaFoldDB" id="A0AB37UT48"/>
<dbReference type="Gene3D" id="3.90.1530.10">
    <property type="entry name" value="Conserved hypothetical protein from pyrococcus furiosus pfu- 392566-001, ParB domain"/>
    <property type="match status" value="1"/>
</dbReference>
<comment type="caution">
    <text evidence="2">The sequence shown here is derived from an EMBL/GenBank/DDBJ whole genome shotgun (WGS) entry which is preliminary data.</text>
</comment>
<dbReference type="Pfam" id="PF02195">
    <property type="entry name" value="ParB_N"/>
    <property type="match status" value="1"/>
</dbReference>
<dbReference type="InterPro" id="IPR036086">
    <property type="entry name" value="ParB/Sulfiredoxin_sf"/>
</dbReference>
<dbReference type="Proteomes" id="UP000282574">
    <property type="component" value="Unassembled WGS sequence"/>
</dbReference>
<reference evidence="2 3" key="1">
    <citation type="journal article" date="2019" name="Genome Biol. Evol.">
        <title>Day and night: Metabolic profiles and evolutionary relationships of six axenic non-marine cyanobacteria.</title>
        <authorList>
            <person name="Will S.E."/>
            <person name="Henke P."/>
            <person name="Boedeker C."/>
            <person name="Huang S."/>
            <person name="Brinkmann H."/>
            <person name="Rohde M."/>
            <person name="Jarek M."/>
            <person name="Friedl T."/>
            <person name="Seufert S."/>
            <person name="Schumacher M."/>
            <person name="Overmann J."/>
            <person name="Neumann-Schaal M."/>
            <person name="Petersen J."/>
        </authorList>
    </citation>
    <scope>NUCLEOTIDE SEQUENCE [LARGE SCALE GENOMIC DNA]</scope>
    <source>
        <strain evidence="2 3">SAG 39.79</strain>
    </source>
</reference>
<evidence type="ECO:0000313" key="3">
    <source>
        <dbReference type="Proteomes" id="UP000282574"/>
    </source>
</evidence>
<dbReference type="SUPFAM" id="SSF110849">
    <property type="entry name" value="ParB/Sulfiredoxin"/>
    <property type="match status" value="1"/>
</dbReference>
<gene>
    <name evidence="2" type="ORF">DSM107010_00720</name>
</gene>
<organism evidence="2 3">
    <name type="scientific">Chroococcidiopsis cubana SAG 39.79</name>
    <dbReference type="NCBI Taxonomy" id="388085"/>
    <lineage>
        <taxon>Bacteria</taxon>
        <taxon>Bacillati</taxon>
        <taxon>Cyanobacteriota</taxon>
        <taxon>Cyanophyceae</taxon>
        <taxon>Chroococcidiopsidales</taxon>
        <taxon>Chroococcidiopsidaceae</taxon>
        <taxon>Chroococcidiopsis</taxon>
    </lineage>
</organism>
<evidence type="ECO:0000313" key="2">
    <source>
        <dbReference type="EMBL" id="RUT14526.1"/>
    </source>
</evidence>
<sequence>MAQTEDDSRALESLPISYLGLDEIRCDGGTQPRAAIDLKHVLLLEEQIGDGKELEPVIVFFDGESYWLADGFHRWHAHRNQEKEAIACVIYQGSRRDAVLYSVGANADHKPALPRSREDKRRAVMTLLCDQEWQEWSNTQIAKACRVDEKTVRNIRKTLTSEIRSDDSTRTYKTKHGTVAKMNTASIGKTTLTQPEKLQSGDAEGGSLRDHRVIVTIAHPLFPSQSGTIWDLPNSDSAIVEFDTGERELINLKHLKSAIAPQLHLREGGLLEIDAPDNKRIHGYRGRIAAVGESTIEVWVRDVDRMMMHSHILKHQQVKPLSSEEEPQLKEICARLAKLRECNLDPFEVEILNLLERPVVFTPTELEYLAHIEKRHGIVED</sequence>